<evidence type="ECO:0000313" key="2">
    <source>
        <dbReference type="EMBL" id="CAD2218595.1"/>
    </source>
</evidence>
<dbReference type="GO" id="GO:0016020">
    <property type="term" value="C:membrane"/>
    <property type="evidence" value="ECO:0007669"/>
    <property type="project" value="InterPro"/>
</dbReference>
<evidence type="ECO:0000256" key="1">
    <source>
        <dbReference type="SAM" id="Phobius"/>
    </source>
</evidence>
<keyword evidence="2" id="KW-0808">Transferase</keyword>
<dbReference type="GO" id="GO:0005783">
    <property type="term" value="C:endoplasmic reticulum"/>
    <property type="evidence" value="ECO:0007669"/>
    <property type="project" value="TreeGrafter"/>
</dbReference>
<proteinExistence type="predicted"/>
<dbReference type="AlphaFoldDB" id="A0A7G2CGY0"/>
<feature type="transmembrane region" description="Helical" evidence="1">
    <location>
        <begin position="622"/>
        <end position="651"/>
    </location>
</feature>
<dbReference type="EMBL" id="LR877155">
    <property type="protein sequence ID" value="CAD2218595.1"/>
    <property type="molecule type" value="Genomic_DNA"/>
</dbReference>
<keyword evidence="1" id="KW-0812">Transmembrane</keyword>
<name>A0A7G2CGY0_9TRYP</name>
<organism evidence="2 3">
    <name type="scientific">Angomonas deanei</name>
    <dbReference type="NCBI Taxonomy" id="59799"/>
    <lineage>
        <taxon>Eukaryota</taxon>
        <taxon>Discoba</taxon>
        <taxon>Euglenozoa</taxon>
        <taxon>Kinetoplastea</taxon>
        <taxon>Metakinetoplastina</taxon>
        <taxon>Trypanosomatida</taxon>
        <taxon>Trypanosomatidae</taxon>
        <taxon>Strigomonadinae</taxon>
        <taxon>Angomonas</taxon>
    </lineage>
</organism>
<evidence type="ECO:0000313" key="3">
    <source>
        <dbReference type="Proteomes" id="UP000515908"/>
    </source>
</evidence>
<dbReference type="GO" id="GO:0016740">
    <property type="term" value="F:transferase activity"/>
    <property type="evidence" value="ECO:0007669"/>
    <property type="project" value="UniProtKB-KW"/>
</dbReference>
<protein>
    <submittedName>
        <fullName evidence="2">N-acetylglucosaminyl transferase component (Gpi1), putative</fullName>
    </submittedName>
</protein>
<feature type="transmembrane region" description="Helical" evidence="1">
    <location>
        <begin position="598"/>
        <end position="616"/>
    </location>
</feature>
<reference evidence="2 3" key="1">
    <citation type="submission" date="2020-08" db="EMBL/GenBank/DDBJ databases">
        <authorList>
            <person name="Newling K."/>
            <person name="Davey J."/>
            <person name="Forrester S."/>
        </authorList>
    </citation>
    <scope>NUCLEOTIDE SEQUENCE [LARGE SCALE GENOMIC DNA]</scope>
    <source>
        <strain evidence="3">Crithidia deanei Carvalho (ATCC PRA-265)</strain>
    </source>
</reference>
<dbReference type="Proteomes" id="UP000515908">
    <property type="component" value="Chromosome 11"/>
</dbReference>
<accession>A0A7G2CGY0</accession>
<dbReference type="InterPro" id="IPR007720">
    <property type="entry name" value="PigQ/GPI1"/>
</dbReference>
<keyword evidence="1" id="KW-0472">Membrane</keyword>
<keyword evidence="1" id="KW-1133">Transmembrane helix</keyword>
<dbReference type="GO" id="GO:0006506">
    <property type="term" value="P:GPI anchor biosynthetic process"/>
    <property type="evidence" value="ECO:0007669"/>
    <property type="project" value="InterPro"/>
</dbReference>
<feature type="transmembrane region" description="Helical" evidence="1">
    <location>
        <begin position="395"/>
        <end position="424"/>
    </location>
</feature>
<dbReference type="PANTHER" id="PTHR21329">
    <property type="entry name" value="PHOSPHATIDYLINOSITOL N-ACETYLGLUCOSAMINYLTRANSFERASE SUBUNIT Q-RELATED"/>
    <property type="match status" value="1"/>
</dbReference>
<dbReference type="PANTHER" id="PTHR21329:SF3">
    <property type="entry name" value="PHOSPHATIDYLINOSITOL N-ACETYLGLUCOSAMINYLTRANSFERASE SUBUNIT Q"/>
    <property type="match status" value="1"/>
</dbReference>
<gene>
    <name evidence="2" type="ORF">ADEAN_000608600</name>
</gene>
<sequence>MSIPSDICTLMWPLSTGEFEQMNVKENAWLLGWNPRGLSIIVGWLLVDMPLQQAKDQLDMIRGKLISVSSIYKSLKLLGVIRCGTTTATDLNERQMRHSSDIWLSLLKGPVLGDIWCCKYRIQCCQLHVIRCDPSKRFSLKPDVFSATALYGPSGIEQLRKGKTPICTEYVQSSLEGVLLPEVMLSESAPRIEKRGDISGKNSSQFDHHQLLPEASLDAPSNDSTLNEEMLEEQMRLLQSETGSFVGERMFSRKDKRLTEEEKHIPPRLNFPTSMDTQSEMSALLRECYAGKNVRRCVCGEEPHSFRWDKDESEAVLLEATNNRLRDVLSLVLNVTGLFLRLTTFLSRFLYSAQVLDLKTRELINFLSLLSGRTTTCGLHPGMPHKIDRSVKVCIWSYAVRCLVDAMLGLVVSFFLIIIQTYMLELRTPRRMLYETHIRYMDWFAGYPGGLKMNEDLNQTFSLFSRIVLHMWDALMLGHLRWIAGLVGFGEADETLSYISSKPNETAAHYFWILPSMYLFFVCSLLGASFVCALLCDLTKAVSLHLRLCFHIYTRIYHVSTQLLVTLSRQFRGNKYNPLRKRVDGHEFKVDKMLMGSFLLTMMGFLFSTIGVYYTYFAVIQLSIFAVVLSLLALAYTIIYLPVFPVLYWLLFHRRLVGNLTLSNPLVTMSRVTKEGGVGGAESVSRTVEFSICNTPLPLSYMLTDFVMVLRLFSPLPKLVKAMGGMVVGKFTIQNFQLNDVVPHLVLDPYDPPCPFQSTGDKKKGG</sequence>
<feature type="transmembrane region" description="Helical" evidence="1">
    <location>
        <begin position="510"/>
        <end position="536"/>
    </location>
</feature>
<keyword evidence="3" id="KW-1185">Reference proteome</keyword>
<dbReference type="VEuPathDB" id="TriTrypDB:ADEAN_000608600"/>
<dbReference type="Pfam" id="PF05024">
    <property type="entry name" value="Gpi1"/>
    <property type="match status" value="1"/>
</dbReference>